<dbReference type="AlphaFoldDB" id="A0AAV6U0H1"/>
<protein>
    <submittedName>
        <fullName evidence="1">Uncharacterized protein</fullName>
    </submittedName>
</protein>
<accession>A0AAV6U0H1</accession>
<dbReference type="EMBL" id="JAFNEN010000770">
    <property type="protein sequence ID" value="KAG8177593.1"/>
    <property type="molecule type" value="Genomic_DNA"/>
</dbReference>
<proteinExistence type="predicted"/>
<comment type="caution">
    <text evidence="1">The sequence shown here is derived from an EMBL/GenBank/DDBJ whole genome shotgun (WGS) entry which is preliminary data.</text>
</comment>
<feature type="non-terminal residue" evidence="1">
    <location>
        <position position="1"/>
    </location>
</feature>
<evidence type="ECO:0000313" key="1">
    <source>
        <dbReference type="EMBL" id="KAG8177593.1"/>
    </source>
</evidence>
<sequence length="351" mass="40958">VANSIRLNETCRKHNKTFNAHQIEYEALLDTDHLPEEVIGYTLGRVIDIVRQLFETLIARATKNLEPQDIMRFIIMSPSLDRPISTCFTYFFLSVGQAILKNDPEVKTLQNKRNDVLTRKVLFLHSSTAIPVGTCGFSEIAIFERYLDVQVIVISNENMNQVVYKRAERSLKVYLWLHNNHYDLIKSPKGFYAANHYCEQCNKLFDHIAHHFCASLCPICRKVNCVDDGPLSCNECSRQCRSEMCYRSHKSNRIFDKLYQCRDCHKVIEIRKCLMDRHVCDTVQCKGCKPFVSPGHQCYLHRVPPKQPCDQFIFYDFETQQDTGEHLVNFDVAQYQDGREHMKKTLSFDMH</sequence>
<name>A0AAV6U0H1_9ARAC</name>
<reference evidence="1 2" key="1">
    <citation type="journal article" date="2022" name="Nat. Ecol. Evol.">
        <title>A masculinizing supergene underlies an exaggerated male reproductive morph in a spider.</title>
        <authorList>
            <person name="Hendrickx F."/>
            <person name="De Corte Z."/>
            <person name="Sonet G."/>
            <person name="Van Belleghem S.M."/>
            <person name="Kostlbacher S."/>
            <person name="Vangestel C."/>
        </authorList>
    </citation>
    <scope>NUCLEOTIDE SEQUENCE [LARGE SCALE GENOMIC DNA]</scope>
    <source>
        <strain evidence="1">W744_W776</strain>
    </source>
</reference>
<organism evidence="1 2">
    <name type="scientific">Oedothorax gibbosus</name>
    <dbReference type="NCBI Taxonomy" id="931172"/>
    <lineage>
        <taxon>Eukaryota</taxon>
        <taxon>Metazoa</taxon>
        <taxon>Ecdysozoa</taxon>
        <taxon>Arthropoda</taxon>
        <taxon>Chelicerata</taxon>
        <taxon>Arachnida</taxon>
        <taxon>Araneae</taxon>
        <taxon>Araneomorphae</taxon>
        <taxon>Entelegynae</taxon>
        <taxon>Araneoidea</taxon>
        <taxon>Linyphiidae</taxon>
        <taxon>Erigoninae</taxon>
        <taxon>Oedothorax</taxon>
    </lineage>
</organism>
<dbReference type="Proteomes" id="UP000827092">
    <property type="component" value="Unassembled WGS sequence"/>
</dbReference>
<keyword evidence="2" id="KW-1185">Reference proteome</keyword>
<gene>
    <name evidence="1" type="ORF">JTE90_024194</name>
</gene>
<evidence type="ECO:0000313" key="2">
    <source>
        <dbReference type="Proteomes" id="UP000827092"/>
    </source>
</evidence>